<gene>
    <name evidence="2" type="ORF">ABSH63_05625</name>
</gene>
<organism evidence="2 3">
    <name type="scientific">Sinimarinibacterium thermocellulolyticum</name>
    <dbReference type="NCBI Taxonomy" id="3170016"/>
    <lineage>
        <taxon>Bacteria</taxon>
        <taxon>Pseudomonadati</taxon>
        <taxon>Pseudomonadota</taxon>
        <taxon>Gammaproteobacteria</taxon>
        <taxon>Nevskiales</taxon>
        <taxon>Nevskiaceae</taxon>
        <taxon>Sinimarinibacterium</taxon>
    </lineage>
</organism>
<dbReference type="SUPFAM" id="SSF75011">
    <property type="entry name" value="3-carboxy-cis,cis-mucoante lactonizing enzyme"/>
    <property type="match status" value="1"/>
</dbReference>
<dbReference type="RefSeq" id="WP_352888213.1">
    <property type="nucleotide sequence ID" value="NZ_JBEPIJ010000004.1"/>
</dbReference>
<dbReference type="PROSITE" id="PS51257">
    <property type="entry name" value="PROKAR_LIPOPROTEIN"/>
    <property type="match status" value="1"/>
</dbReference>
<comment type="caution">
    <text evidence="2">The sequence shown here is derived from an EMBL/GenBank/DDBJ whole genome shotgun (WGS) entry which is preliminary data.</text>
</comment>
<sequence length="524" mass="55218">MTQFGLRPALASLLLLLGGCGSSDTPGPSTIPENGTMLADCGPGSRPETGLQGQVPIADRQSGRNLLGYSCNLELVGQYQGVGASIVNPAFDTCAYLATSGVLIDPLQLLQPNPGVHVVDARDPTRPVLATTLTAPAMAAGTWESLKVNAARELLGGVAVGPLVGGAFFDVYDISDCAKPVHLNGIGGTSLSFPSNVLGHEGNWAPDGMTYWATGLVGGSITAIDTRDPASPRIIYTGLKGIPANHGAEFSADGNTMYLATCFPGGVTILDVSEVQARKPAPQVRQIGSLTWNATSCAQHAIPVSWNGRPHLIVADEFNSEGVRIVDIVDPAEPKVVKQIQLQIQFSENADLRRVDVAGNGAFGYEAHYCSVDRHADPTALACGYFQSGIRVFDIRDPLQVREIAYYNPPAQTGKGLQLQHSLHAWVGGVLPTISDLNSAGSDSFAETLMRDVASVVDYVAALPGLLDDLGSGPVSGNLSADWCSSPPQFVDGRIWVSCMDNGFMVLAFTNGVYPIREPLPRAR</sequence>
<evidence type="ECO:0008006" key="4">
    <source>
        <dbReference type="Google" id="ProtNLM"/>
    </source>
</evidence>
<keyword evidence="1" id="KW-0732">Signal</keyword>
<dbReference type="Proteomes" id="UP001465331">
    <property type="component" value="Unassembled WGS sequence"/>
</dbReference>
<evidence type="ECO:0000256" key="1">
    <source>
        <dbReference type="SAM" id="SignalP"/>
    </source>
</evidence>
<protein>
    <recommendedName>
        <fullName evidence="4">LVIVD repeat-containing protein</fullName>
    </recommendedName>
</protein>
<proteinExistence type="predicted"/>
<keyword evidence="3" id="KW-1185">Reference proteome</keyword>
<dbReference type="Gene3D" id="2.130.10.10">
    <property type="entry name" value="YVTN repeat-like/Quinoprotein amine dehydrogenase"/>
    <property type="match status" value="1"/>
</dbReference>
<dbReference type="EMBL" id="JBEPIJ010000004">
    <property type="protein sequence ID" value="MES0873487.1"/>
    <property type="molecule type" value="Genomic_DNA"/>
</dbReference>
<name>A0ABV2A8B9_9GAMM</name>
<reference evidence="2 3" key="1">
    <citation type="submission" date="2024-06" db="EMBL/GenBank/DDBJ databases">
        <authorList>
            <person name="Li Z."/>
            <person name="Jiang Y."/>
        </authorList>
    </citation>
    <scope>NUCLEOTIDE SEQUENCE [LARGE SCALE GENOMIC DNA]</scope>
    <source>
        <strain evidence="2 3">HSW-8</strain>
    </source>
</reference>
<evidence type="ECO:0000313" key="3">
    <source>
        <dbReference type="Proteomes" id="UP001465331"/>
    </source>
</evidence>
<evidence type="ECO:0000313" key="2">
    <source>
        <dbReference type="EMBL" id="MES0873487.1"/>
    </source>
</evidence>
<dbReference type="InterPro" id="IPR015943">
    <property type="entry name" value="WD40/YVTN_repeat-like_dom_sf"/>
</dbReference>
<feature type="signal peptide" evidence="1">
    <location>
        <begin position="1"/>
        <end position="23"/>
    </location>
</feature>
<accession>A0ABV2A8B9</accession>
<feature type="chain" id="PRO_5046553874" description="LVIVD repeat-containing protein" evidence="1">
    <location>
        <begin position="24"/>
        <end position="524"/>
    </location>
</feature>